<evidence type="ECO:0000313" key="2">
    <source>
        <dbReference type="EMBL" id="MFC7140147.1"/>
    </source>
</evidence>
<organism evidence="2 3">
    <name type="scientific">Halosimplex aquaticum</name>
    <dbReference type="NCBI Taxonomy" id="3026162"/>
    <lineage>
        <taxon>Archaea</taxon>
        <taxon>Methanobacteriati</taxon>
        <taxon>Methanobacteriota</taxon>
        <taxon>Stenosarchaea group</taxon>
        <taxon>Halobacteria</taxon>
        <taxon>Halobacteriales</taxon>
        <taxon>Haloarculaceae</taxon>
        <taxon>Halosimplex</taxon>
    </lineage>
</organism>
<keyword evidence="2" id="KW-0560">Oxidoreductase</keyword>
<accession>A0ABD5Y3Y1</accession>
<dbReference type="EMBL" id="JBHTAS010000001">
    <property type="protein sequence ID" value="MFC7140147.1"/>
    <property type="molecule type" value="Genomic_DNA"/>
</dbReference>
<dbReference type="SUPFAM" id="SSF52833">
    <property type="entry name" value="Thioredoxin-like"/>
    <property type="match status" value="1"/>
</dbReference>
<dbReference type="InterPro" id="IPR000866">
    <property type="entry name" value="AhpC/TSA"/>
</dbReference>
<protein>
    <submittedName>
        <fullName evidence="2">Peroxiredoxin family protein</fullName>
        <ecNumber evidence="2">1.11.1.24</ecNumber>
    </submittedName>
</protein>
<feature type="domain" description="Thioredoxin" evidence="1">
    <location>
        <begin position="1"/>
        <end position="165"/>
    </location>
</feature>
<dbReference type="GeneID" id="78820425"/>
<dbReference type="PROSITE" id="PS51352">
    <property type="entry name" value="THIOREDOXIN_2"/>
    <property type="match status" value="1"/>
</dbReference>
<dbReference type="Proteomes" id="UP001596432">
    <property type="component" value="Unassembled WGS sequence"/>
</dbReference>
<comment type="caution">
    <text evidence="2">The sequence shown here is derived from an EMBL/GenBank/DDBJ whole genome shotgun (WGS) entry which is preliminary data.</text>
</comment>
<reference evidence="2 3" key="1">
    <citation type="journal article" date="2019" name="Int. J. Syst. Evol. Microbiol.">
        <title>The Global Catalogue of Microorganisms (GCM) 10K type strain sequencing project: providing services to taxonomists for standard genome sequencing and annotation.</title>
        <authorList>
            <consortium name="The Broad Institute Genomics Platform"/>
            <consortium name="The Broad Institute Genome Sequencing Center for Infectious Disease"/>
            <person name="Wu L."/>
            <person name="Ma J."/>
        </authorList>
    </citation>
    <scope>NUCLEOTIDE SEQUENCE [LARGE SCALE GENOMIC DNA]</scope>
    <source>
        <strain evidence="2 3">XZYJT29</strain>
    </source>
</reference>
<gene>
    <name evidence="2" type="ORF">ACFQMA_09920</name>
</gene>
<dbReference type="AlphaFoldDB" id="A0ABD5Y3Y1"/>
<evidence type="ECO:0000313" key="3">
    <source>
        <dbReference type="Proteomes" id="UP001596432"/>
    </source>
</evidence>
<keyword evidence="3" id="KW-1185">Reference proteome</keyword>
<keyword evidence="2" id="KW-0575">Peroxidase</keyword>
<dbReference type="InterPro" id="IPR013766">
    <property type="entry name" value="Thioredoxin_domain"/>
</dbReference>
<proteinExistence type="predicted"/>
<dbReference type="Pfam" id="PF00578">
    <property type="entry name" value="AhpC-TSA"/>
    <property type="match status" value="1"/>
</dbReference>
<dbReference type="GO" id="GO:0140824">
    <property type="term" value="F:thioredoxin-dependent peroxiredoxin activity"/>
    <property type="evidence" value="ECO:0007669"/>
    <property type="project" value="UniProtKB-EC"/>
</dbReference>
<dbReference type="InterPro" id="IPR036249">
    <property type="entry name" value="Thioredoxin-like_sf"/>
</dbReference>
<sequence>MSRTQPAPDFELPNVGPGPDPCSLAALAERESFVVLLFQDDHDCAECRSQAKRAGERFSALRARDAVAVSVLPESRERAEEWQERFDLPHPLLVDPGATAGADYGQPTRLAFLGEWVPVFGRLPAAVIVDTRGSDPEVAWTYRGRSSWDHPSMTTVLDALDDLRE</sequence>
<name>A0ABD5Y3Y1_9EURY</name>
<dbReference type="Gene3D" id="3.40.30.10">
    <property type="entry name" value="Glutaredoxin"/>
    <property type="match status" value="1"/>
</dbReference>
<evidence type="ECO:0000259" key="1">
    <source>
        <dbReference type="PROSITE" id="PS51352"/>
    </source>
</evidence>
<dbReference type="EC" id="1.11.1.24" evidence="2"/>
<dbReference type="RefSeq" id="WP_274325714.1">
    <property type="nucleotide sequence ID" value="NZ_CP118158.1"/>
</dbReference>